<evidence type="ECO:0000256" key="1">
    <source>
        <dbReference type="SAM" id="Coils"/>
    </source>
</evidence>
<dbReference type="EMBL" id="CM007383">
    <property type="protein sequence ID" value="ONK75405.1"/>
    <property type="molecule type" value="Genomic_DNA"/>
</dbReference>
<reference evidence="4" key="1">
    <citation type="journal article" date="2017" name="Nat. Commun.">
        <title>The asparagus genome sheds light on the origin and evolution of a young Y chromosome.</title>
        <authorList>
            <person name="Harkess A."/>
            <person name="Zhou J."/>
            <person name="Xu C."/>
            <person name="Bowers J.E."/>
            <person name="Van der Hulst R."/>
            <person name="Ayyampalayam S."/>
            <person name="Mercati F."/>
            <person name="Riccardi P."/>
            <person name="McKain M.R."/>
            <person name="Kakrana A."/>
            <person name="Tang H."/>
            <person name="Ray J."/>
            <person name="Groenendijk J."/>
            <person name="Arikit S."/>
            <person name="Mathioni S.M."/>
            <person name="Nakano M."/>
            <person name="Shan H."/>
            <person name="Telgmann-Rauber A."/>
            <person name="Kanno A."/>
            <person name="Yue Z."/>
            <person name="Chen H."/>
            <person name="Li W."/>
            <person name="Chen Y."/>
            <person name="Xu X."/>
            <person name="Zhang Y."/>
            <person name="Luo S."/>
            <person name="Chen H."/>
            <person name="Gao J."/>
            <person name="Mao Z."/>
            <person name="Pires J.C."/>
            <person name="Luo M."/>
            <person name="Kudrna D."/>
            <person name="Wing R.A."/>
            <person name="Meyers B.C."/>
            <person name="Yi K."/>
            <person name="Kong H."/>
            <person name="Lavrijsen P."/>
            <person name="Sunseri F."/>
            <person name="Falavigna A."/>
            <person name="Ye Y."/>
            <person name="Leebens-Mack J.H."/>
            <person name="Chen G."/>
        </authorList>
    </citation>
    <scope>NUCLEOTIDE SEQUENCE [LARGE SCALE GENOMIC DNA]</scope>
    <source>
        <strain evidence="4">cv. DH0086</strain>
    </source>
</reference>
<feature type="coiled-coil region" evidence="1">
    <location>
        <begin position="130"/>
        <end position="164"/>
    </location>
</feature>
<evidence type="ECO:0000256" key="2">
    <source>
        <dbReference type="SAM" id="MobiDB-lite"/>
    </source>
</evidence>
<keyword evidence="1" id="KW-0175">Coiled coil</keyword>
<gene>
    <name evidence="3" type="ORF">A4U43_C03F16510</name>
</gene>
<protein>
    <submittedName>
        <fullName evidence="3">Uncharacterized protein</fullName>
    </submittedName>
</protein>
<organism evidence="3 4">
    <name type="scientific">Asparagus officinalis</name>
    <name type="common">Garden asparagus</name>
    <dbReference type="NCBI Taxonomy" id="4686"/>
    <lineage>
        <taxon>Eukaryota</taxon>
        <taxon>Viridiplantae</taxon>
        <taxon>Streptophyta</taxon>
        <taxon>Embryophyta</taxon>
        <taxon>Tracheophyta</taxon>
        <taxon>Spermatophyta</taxon>
        <taxon>Magnoliopsida</taxon>
        <taxon>Liliopsida</taxon>
        <taxon>Asparagales</taxon>
        <taxon>Asparagaceae</taxon>
        <taxon>Asparagoideae</taxon>
        <taxon>Asparagus</taxon>
    </lineage>
</organism>
<dbReference type="AlphaFoldDB" id="A0A5P1FAL3"/>
<keyword evidence="4" id="KW-1185">Reference proteome</keyword>
<dbReference type="Gramene" id="ONK75405">
    <property type="protein sequence ID" value="ONK75405"/>
    <property type="gene ID" value="A4U43_C03F16510"/>
</dbReference>
<proteinExistence type="predicted"/>
<evidence type="ECO:0000313" key="4">
    <source>
        <dbReference type="Proteomes" id="UP000243459"/>
    </source>
</evidence>
<evidence type="ECO:0000313" key="3">
    <source>
        <dbReference type="EMBL" id="ONK75405.1"/>
    </source>
</evidence>
<name>A0A5P1FAL3_ASPOF</name>
<feature type="region of interest" description="Disordered" evidence="2">
    <location>
        <begin position="1"/>
        <end position="49"/>
    </location>
</feature>
<sequence length="286" mass="33026">MASEIEKPAKNSAGMEAEVVPVELPVPSGRKKKKIRSTKACARQANRERMNSLEREIHQRRMSQMFEMEHQEVDKGIGACEQDLEESEAMERAWMETQRLKRAVHKLPIPGANRERMSSRQKEIHRIQRFQRLKMEHQEIDKRIEAYEQRLKRFKEFEEKVKARRESRYDYLKGAGYKLPISVRKLDTAKSTSTWNSTCSASISRIDQALSLSSSLFFLFYLRCWKLFDFFKTGSAASSPTGVRIATSGLNVVLHKGEDQRPGSADLVLHRQLPALLGFDKDQHSV</sequence>
<feature type="compositionally biased region" description="Low complexity" evidence="2">
    <location>
        <begin position="16"/>
        <end position="27"/>
    </location>
</feature>
<dbReference type="Proteomes" id="UP000243459">
    <property type="component" value="Chromosome 3"/>
</dbReference>
<accession>A0A5P1FAL3</accession>